<feature type="transmembrane region" description="Helical" evidence="8">
    <location>
        <begin position="417"/>
        <end position="436"/>
    </location>
</feature>
<keyword evidence="4 8" id="KW-0812">Transmembrane</keyword>
<evidence type="ECO:0000313" key="12">
    <source>
        <dbReference type="Proteomes" id="UP001597237"/>
    </source>
</evidence>
<feature type="transmembrane region" description="Helical" evidence="8">
    <location>
        <begin position="90"/>
        <end position="110"/>
    </location>
</feature>
<keyword evidence="3 8" id="KW-0813">Transport</keyword>
<dbReference type="PROSITE" id="PS01219">
    <property type="entry name" value="AMMONIUM_TRANSP"/>
    <property type="match status" value="1"/>
</dbReference>
<evidence type="ECO:0000259" key="10">
    <source>
        <dbReference type="Pfam" id="PF00909"/>
    </source>
</evidence>
<feature type="transmembrane region" description="Helical" evidence="8">
    <location>
        <begin position="330"/>
        <end position="350"/>
    </location>
</feature>
<dbReference type="PANTHER" id="PTHR43029">
    <property type="entry name" value="AMMONIUM TRANSPORTER MEP2"/>
    <property type="match status" value="1"/>
</dbReference>
<dbReference type="InterPro" id="IPR001905">
    <property type="entry name" value="Ammonium_transpt"/>
</dbReference>
<feature type="transmembrane region" description="Helical" evidence="8">
    <location>
        <begin position="264"/>
        <end position="286"/>
    </location>
</feature>
<dbReference type="EMBL" id="JBHUEY010000006">
    <property type="protein sequence ID" value="MFD1785323.1"/>
    <property type="molecule type" value="Genomic_DNA"/>
</dbReference>
<dbReference type="PANTHER" id="PTHR43029:SF10">
    <property type="entry name" value="AMMONIUM TRANSPORTER MEP2"/>
    <property type="match status" value="1"/>
</dbReference>
<organism evidence="11 12">
    <name type="scientific">Phenylobacterium terrae</name>
    <dbReference type="NCBI Taxonomy" id="2665495"/>
    <lineage>
        <taxon>Bacteria</taxon>
        <taxon>Pseudomonadati</taxon>
        <taxon>Pseudomonadota</taxon>
        <taxon>Alphaproteobacteria</taxon>
        <taxon>Caulobacterales</taxon>
        <taxon>Caulobacteraceae</taxon>
        <taxon>Phenylobacterium</taxon>
    </lineage>
</organism>
<feature type="transmembrane region" description="Helical" evidence="8">
    <location>
        <begin position="362"/>
        <end position="379"/>
    </location>
</feature>
<dbReference type="SUPFAM" id="SSF111352">
    <property type="entry name" value="Ammonium transporter"/>
    <property type="match status" value="1"/>
</dbReference>
<evidence type="ECO:0000256" key="9">
    <source>
        <dbReference type="SAM" id="SignalP"/>
    </source>
</evidence>
<evidence type="ECO:0000256" key="7">
    <source>
        <dbReference type="ARBA" id="ARBA00023177"/>
    </source>
</evidence>
<feature type="transmembrane region" description="Helical" evidence="8">
    <location>
        <begin position="385"/>
        <end position="405"/>
    </location>
</feature>
<name>A0ABW4N652_9CAUL</name>
<dbReference type="InterPro" id="IPR018047">
    <property type="entry name" value="Ammonium_transpt_CS"/>
</dbReference>
<evidence type="ECO:0000256" key="3">
    <source>
        <dbReference type="ARBA" id="ARBA00022448"/>
    </source>
</evidence>
<comment type="caution">
    <text evidence="11">The sequence shown here is derived from an EMBL/GenBank/DDBJ whole genome shotgun (WGS) entry which is preliminary data.</text>
</comment>
<evidence type="ECO:0000313" key="11">
    <source>
        <dbReference type="EMBL" id="MFD1785323.1"/>
    </source>
</evidence>
<keyword evidence="9" id="KW-0732">Signal</keyword>
<accession>A0ABW4N652</accession>
<keyword evidence="7 8" id="KW-0924">Ammonia transport</keyword>
<feature type="transmembrane region" description="Helical" evidence="8">
    <location>
        <begin position="477"/>
        <end position="496"/>
    </location>
</feature>
<evidence type="ECO:0000256" key="2">
    <source>
        <dbReference type="ARBA" id="ARBA00005887"/>
    </source>
</evidence>
<keyword evidence="12" id="KW-1185">Reference proteome</keyword>
<evidence type="ECO:0000256" key="4">
    <source>
        <dbReference type="ARBA" id="ARBA00022692"/>
    </source>
</evidence>
<keyword evidence="5 8" id="KW-1133">Transmembrane helix</keyword>
<feature type="transmembrane region" description="Helical" evidence="8">
    <location>
        <begin position="122"/>
        <end position="142"/>
    </location>
</feature>
<protein>
    <recommendedName>
        <fullName evidence="8">Ammonium transporter</fullName>
    </recommendedName>
</protein>
<feature type="domain" description="Ammonium transporter AmtB-like" evidence="10">
    <location>
        <begin position="90"/>
        <end position="523"/>
    </location>
</feature>
<evidence type="ECO:0000256" key="6">
    <source>
        <dbReference type="ARBA" id="ARBA00023136"/>
    </source>
</evidence>
<feature type="transmembrane region" description="Helical" evidence="8">
    <location>
        <begin position="185"/>
        <end position="205"/>
    </location>
</feature>
<gene>
    <name evidence="11" type="ORF">ACFSC0_18120</name>
</gene>
<evidence type="ECO:0000256" key="5">
    <source>
        <dbReference type="ARBA" id="ARBA00022989"/>
    </source>
</evidence>
<proteinExistence type="inferred from homology"/>
<comment type="subcellular location">
    <subcellularLocation>
        <location evidence="8">Cell membrane</location>
        <topology evidence="8">Multi-pass membrane protein</topology>
    </subcellularLocation>
    <subcellularLocation>
        <location evidence="1">Membrane</location>
        <topology evidence="1">Multi-pass membrane protein</topology>
    </subcellularLocation>
</comment>
<feature type="transmembrane region" description="Helical" evidence="8">
    <location>
        <begin position="298"/>
        <end position="318"/>
    </location>
</feature>
<dbReference type="NCBIfam" id="TIGR00836">
    <property type="entry name" value="amt"/>
    <property type="match status" value="1"/>
</dbReference>
<feature type="chain" id="PRO_5046951699" description="Ammonium transporter" evidence="9">
    <location>
        <begin position="28"/>
        <end position="525"/>
    </location>
</feature>
<evidence type="ECO:0000256" key="8">
    <source>
        <dbReference type="RuleBase" id="RU362002"/>
    </source>
</evidence>
<keyword evidence="6 8" id="KW-0472">Membrane</keyword>
<comment type="similarity">
    <text evidence="2 8">Belongs to the ammonia transporter channel (TC 1.A.11.2) family.</text>
</comment>
<dbReference type="InterPro" id="IPR024041">
    <property type="entry name" value="NH4_transpt_AmtB-like_dom"/>
</dbReference>
<dbReference type="Proteomes" id="UP001597237">
    <property type="component" value="Unassembled WGS sequence"/>
</dbReference>
<dbReference type="Pfam" id="PF00909">
    <property type="entry name" value="Ammonium_transp"/>
    <property type="match status" value="1"/>
</dbReference>
<dbReference type="RefSeq" id="WP_377355220.1">
    <property type="nucleotide sequence ID" value="NZ_JBHUEY010000006.1"/>
</dbReference>
<evidence type="ECO:0000256" key="1">
    <source>
        <dbReference type="ARBA" id="ARBA00004141"/>
    </source>
</evidence>
<reference evidence="12" key="1">
    <citation type="journal article" date="2019" name="Int. J. Syst. Evol. Microbiol.">
        <title>The Global Catalogue of Microorganisms (GCM) 10K type strain sequencing project: providing services to taxonomists for standard genome sequencing and annotation.</title>
        <authorList>
            <consortium name="The Broad Institute Genomics Platform"/>
            <consortium name="The Broad Institute Genome Sequencing Center for Infectious Disease"/>
            <person name="Wu L."/>
            <person name="Ma J."/>
        </authorList>
    </citation>
    <scope>NUCLEOTIDE SEQUENCE [LARGE SCALE GENOMIC DNA]</scope>
    <source>
        <strain evidence="12">DFY28</strain>
    </source>
</reference>
<sequence length="525" mass="53695">MRSLFHRGLAGLTLAAVIAGAPLGALAQEAAAPAAPAAEAAAPAAEAPPSAGGVAAAAAAGETSPAEAAAPAVAEDAPAGPTVDKGDTTWMLISTILVLLMILPGLALFYGGLVRQKNMLSMLMQVSTVTVIGMMAWILWGYSLAFTDGGGLDTFVGGFDRLFLKGVTTESTVGTFSTGIAIPELVFIAFQMTFACITASLVLGGVAERMKFAAVVVFAVLWPILSYYPMAHMVWWWAGPDAVAAAPEDPIQSGLLWGFGALDFAGGTVVHINAGIAALVGALILGPRKGYRQEAMPPHSLTLTLVGAGLLWVGWFGFNAGSNLEANGYAALAMVNTFVATAAAGFSWVITEWVTRKRASMLGLASGLVAGLVAVTPAAGFSGPVGALILGLIVSPICVVFCSTIKNALKYDDSLDAFGIHAVGGIVGAIATGLLVNPEWGGAGVVDYTTCAADGDIATCDVGSYVLGTQVMAQIKAVLVAILWSGVASAIVFALIKYTVGIRVTADVEEEGLDITEHGERAYHY</sequence>
<feature type="transmembrane region" description="Helical" evidence="8">
    <location>
        <begin position="212"/>
        <end position="230"/>
    </location>
</feature>
<feature type="signal peptide" evidence="9">
    <location>
        <begin position="1"/>
        <end position="27"/>
    </location>
</feature>
<dbReference type="InterPro" id="IPR029020">
    <property type="entry name" value="Ammonium/urea_transptr"/>
</dbReference>
<dbReference type="Gene3D" id="1.10.3430.10">
    <property type="entry name" value="Ammonium transporter AmtB like domains"/>
    <property type="match status" value="1"/>
</dbReference>